<dbReference type="Gene3D" id="1.25.10.10">
    <property type="entry name" value="Leucine-rich Repeat Variant"/>
    <property type="match status" value="1"/>
</dbReference>
<gene>
    <name evidence="1" type="ORF">KDAU_65490</name>
</gene>
<organism evidence="1 2">
    <name type="scientific">Dictyobacter aurantiacus</name>
    <dbReference type="NCBI Taxonomy" id="1936993"/>
    <lineage>
        <taxon>Bacteria</taxon>
        <taxon>Bacillati</taxon>
        <taxon>Chloroflexota</taxon>
        <taxon>Ktedonobacteria</taxon>
        <taxon>Ktedonobacterales</taxon>
        <taxon>Dictyobacteraceae</taxon>
        <taxon>Dictyobacter</taxon>
    </lineage>
</organism>
<dbReference type="SUPFAM" id="SSF48371">
    <property type="entry name" value="ARM repeat"/>
    <property type="match status" value="1"/>
</dbReference>
<evidence type="ECO:0000313" key="1">
    <source>
        <dbReference type="EMBL" id="GCE09220.1"/>
    </source>
</evidence>
<dbReference type="RefSeq" id="WP_126601643.1">
    <property type="nucleotide sequence ID" value="NZ_BIFQ01000002.1"/>
</dbReference>
<protein>
    <recommendedName>
        <fullName evidence="3">HEAT repeat domain-containing protein</fullName>
    </recommendedName>
</protein>
<name>A0A401ZQY9_9CHLR</name>
<dbReference type="InterPro" id="IPR016024">
    <property type="entry name" value="ARM-type_fold"/>
</dbReference>
<dbReference type="AlphaFoldDB" id="A0A401ZQY9"/>
<proteinExistence type="predicted"/>
<comment type="caution">
    <text evidence="1">The sequence shown here is derived from an EMBL/GenBank/DDBJ whole genome shotgun (WGS) entry which is preliminary data.</text>
</comment>
<accession>A0A401ZQY9</accession>
<reference evidence="2" key="1">
    <citation type="submission" date="2018-12" db="EMBL/GenBank/DDBJ databases">
        <title>Tengunoibacter tsumagoiensis gen. nov., sp. nov., Dictyobacter kobayashii sp. nov., D. alpinus sp. nov., and D. joshuensis sp. nov. and description of Dictyobacteraceae fam. nov. within the order Ktedonobacterales isolated from Tengu-no-mugimeshi.</title>
        <authorList>
            <person name="Wang C.M."/>
            <person name="Zheng Y."/>
            <person name="Sakai Y."/>
            <person name="Toyoda A."/>
            <person name="Minakuchi Y."/>
            <person name="Abe K."/>
            <person name="Yokota A."/>
            <person name="Yabe S."/>
        </authorList>
    </citation>
    <scope>NUCLEOTIDE SEQUENCE [LARGE SCALE GENOMIC DNA]</scope>
    <source>
        <strain evidence="2">S-27</strain>
    </source>
</reference>
<dbReference type="InterPro" id="IPR011989">
    <property type="entry name" value="ARM-like"/>
</dbReference>
<dbReference type="OrthoDB" id="144416at2"/>
<dbReference type="EMBL" id="BIFQ01000002">
    <property type="protein sequence ID" value="GCE09220.1"/>
    <property type="molecule type" value="Genomic_DNA"/>
</dbReference>
<evidence type="ECO:0008006" key="3">
    <source>
        <dbReference type="Google" id="ProtNLM"/>
    </source>
</evidence>
<sequence length="345" mass="38858">MLETLDSIPWNKLEHAYGEASEVPDLIRALASPKEEIYKGAIRRLWHAVAHQGTVYSSTAYVVPFFCELLEASEVQNKTELLAFLEAIAHGAPYSNVHMLNKERRETPEAQLKITDAFSWVQNASDAVSDGYATYLRLLQAPDEKLRAWAAYTLSRCQSHRAKIAPDMQQSLSTEVVPFVRASLLLSLGQLLEKSEETAFFFTGLLQEAENPLGQIATAMGWVFAMREQTSQDALRILLRGYELSSDVKERFNELPFAESDLDTSISIALLSFVFGDLEIARNTTVSDLSDLQRNILTTIYENEDIWEPGKMDFAIGAFFGSEFAEMNWESMIEDFLAGQPLFQE</sequence>
<dbReference type="Proteomes" id="UP000287224">
    <property type="component" value="Unassembled WGS sequence"/>
</dbReference>
<evidence type="ECO:0000313" key="2">
    <source>
        <dbReference type="Proteomes" id="UP000287224"/>
    </source>
</evidence>
<keyword evidence="2" id="KW-1185">Reference proteome</keyword>